<name>A0AA38PJC9_9AGAR</name>
<gene>
    <name evidence="1" type="ORF">F5878DRAFT_637661</name>
</gene>
<comment type="caution">
    <text evidence="1">The sequence shown here is derived from an EMBL/GenBank/DDBJ whole genome shotgun (WGS) entry which is preliminary data.</text>
</comment>
<reference evidence="1" key="1">
    <citation type="submission" date="2022-08" db="EMBL/GenBank/DDBJ databases">
        <authorList>
            <consortium name="DOE Joint Genome Institute"/>
            <person name="Min B."/>
            <person name="Riley R."/>
            <person name="Sierra-Patev S."/>
            <person name="Naranjo-Ortiz M."/>
            <person name="Looney B."/>
            <person name="Konkel Z."/>
            <person name="Slot J.C."/>
            <person name="Sakamoto Y."/>
            <person name="Steenwyk J.L."/>
            <person name="Rokas A."/>
            <person name="Carro J."/>
            <person name="Camarero S."/>
            <person name="Ferreira P."/>
            <person name="Molpeceres G."/>
            <person name="Ruiz-Duenas F.J."/>
            <person name="Serrano A."/>
            <person name="Henrissat B."/>
            <person name="Drula E."/>
            <person name="Hughes K.W."/>
            <person name="Mata J.L."/>
            <person name="Ishikawa N.K."/>
            <person name="Vargas-Isla R."/>
            <person name="Ushijima S."/>
            <person name="Smith C.A."/>
            <person name="Ahrendt S."/>
            <person name="Andreopoulos W."/>
            <person name="He G."/>
            <person name="Labutti K."/>
            <person name="Lipzen A."/>
            <person name="Ng V."/>
            <person name="Sandor L."/>
            <person name="Barry K."/>
            <person name="Martinez A.T."/>
            <person name="Xiao Y."/>
            <person name="Gibbons J.G."/>
            <person name="Terashima K."/>
            <person name="Hibbett D.S."/>
            <person name="Grigoriev I.V."/>
        </authorList>
    </citation>
    <scope>NUCLEOTIDE SEQUENCE</scope>
    <source>
        <strain evidence="1">TFB9207</strain>
    </source>
</reference>
<evidence type="ECO:0000313" key="1">
    <source>
        <dbReference type="EMBL" id="KAJ3844029.1"/>
    </source>
</evidence>
<protein>
    <submittedName>
        <fullName evidence="1">Uncharacterized protein</fullName>
    </submittedName>
</protein>
<accession>A0AA38PJC9</accession>
<organism evidence="1 2">
    <name type="scientific">Lentinula raphanica</name>
    <dbReference type="NCBI Taxonomy" id="153919"/>
    <lineage>
        <taxon>Eukaryota</taxon>
        <taxon>Fungi</taxon>
        <taxon>Dikarya</taxon>
        <taxon>Basidiomycota</taxon>
        <taxon>Agaricomycotina</taxon>
        <taxon>Agaricomycetes</taxon>
        <taxon>Agaricomycetidae</taxon>
        <taxon>Agaricales</taxon>
        <taxon>Marasmiineae</taxon>
        <taxon>Omphalotaceae</taxon>
        <taxon>Lentinula</taxon>
    </lineage>
</organism>
<sequence>MYDEFLSEMDGDPEFRALIHMLQKHLLVSGDLSVMKWKGVDLKRISTILKTALNNKVKLPCSAAALALASPQRRMGLLQTSLGKISKPCVILDKDDIALIYYLPDLLSYADQRVIFESTSSISKQLYSSIVSSGKQSSWRVAEENFVQIKRPLVSPGCVNFSPGWLAQGHYGAENPLKPSLSLSGGKKDDTANVKSWLKQIEPLQLLSNILLALLHPELHAAGIKALHHMRKHKTAKGTTDILTYYAMLAMGKGLNLRSKNYKSNSNTSQEQLCYFLDDYGHMQLPNGRGESV</sequence>
<dbReference type="AlphaFoldDB" id="A0AA38PJC9"/>
<dbReference type="EMBL" id="MU805962">
    <property type="protein sequence ID" value="KAJ3844029.1"/>
    <property type="molecule type" value="Genomic_DNA"/>
</dbReference>
<dbReference type="Proteomes" id="UP001163846">
    <property type="component" value="Unassembled WGS sequence"/>
</dbReference>
<proteinExistence type="predicted"/>
<keyword evidence="2" id="KW-1185">Reference proteome</keyword>
<evidence type="ECO:0000313" key="2">
    <source>
        <dbReference type="Proteomes" id="UP001163846"/>
    </source>
</evidence>